<keyword evidence="3" id="KW-0614">Plasmid</keyword>
<feature type="compositionally biased region" description="Basic and acidic residues" evidence="1">
    <location>
        <begin position="101"/>
        <end position="114"/>
    </location>
</feature>
<dbReference type="Pfam" id="PF00575">
    <property type="entry name" value="S1"/>
    <property type="match status" value="1"/>
</dbReference>
<dbReference type="SMART" id="SM00316">
    <property type="entry name" value="S1"/>
    <property type="match status" value="1"/>
</dbReference>
<dbReference type="RefSeq" id="WP_171778709.1">
    <property type="nucleotide sequence ID" value="NZ_CP045273.1"/>
</dbReference>
<protein>
    <submittedName>
        <fullName evidence="3">S1 RNA-binding domain-containing protein</fullName>
    </submittedName>
</protein>
<dbReference type="EMBL" id="CP045273">
    <property type="protein sequence ID" value="QJX80713.1"/>
    <property type="molecule type" value="Genomic_DNA"/>
</dbReference>
<gene>
    <name evidence="3" type="ORF">FDZ14_31990</name>
</gene>
<dbReference type="InterPro" id="IPR012340">
    <property type="entry name" value="NA-bd_OB-fold"/>
</dbReference>
<dbReference type="GO" id="GO:0003676">
    <property type="term" value="F:nucleic acid binding"/>
    <property type="evidence" value="ECO:0007669"/>
    <property type="project" value="InterPro"/>
</dbReference>
<reference evidence="3 4" key="1">
    <citation type="submission" date="2019-10" db="EMBL/GenBank/DDBJ databases">
        <title>Complete genome sequences for adaption low water activity.</title>
        <authorList>
            <person name="Zhao L."/>
            <person name="Zhong J."/>
        </authorList>
    </citation>
    <scope>NUCLEOTIDE SEQUENCE [LARGE SCALE GENOMIC DNA]</scope>
    <source>
        <strain evidence="3 4">FDU301</strain>
        <plasmid evidence="4">pfdu301a</plasmid>
    </source>
</reference>
<evidence type="ECO:0000313" key="4">
    <source>
        <dbReference type="Proteomes" id="UP000501076"/>
    </source>
</evidence>
<dbReference type="Gene3D" id="2.40.50.140">
    <property type="entry name" value="Nucleic acid-binding proteins"/>
    <property type="match status" value="1"/>
</dbReference>
<dbReference type="InterPro" id="IPR003029">
    <property type="entry name" value="S1_domain"/>
</dbReference>
<feature type="domain" description="S1 motif" evidence="2">
    <location>
        <begin position="5"/>
        <end position="74"/>
    </location>
</feature>
<dbReference type="PROSITE" id="PS50126">
    <property type="entry name" value="S1"/>
    <property type="match status" value="1"/>
</dbReference>
<name>A0A6M6E0Y9_PRIMG</name>
<dbReference type="SUPFAM" id="SSF50249">
    <property type="entry name" value="Nucleic acid-binding proteins"/>
    <property type="match status" value="1"/>
</dbReference>
<evidence type="ECO:0000256" key="1">
    <source>
        <dbReference type="SAM" id="MobiDB-lite"/>
    </source>
</evidence>
<feature type="region of interest" description="Disordered" evidence="1">
    <location>
        <begin position="101"/>
        <end position="123"/>
    </location>
</feature>
<evidence type="ECO:0000259" key="2">
    <source>
        <dbReference type="PROSITE" id="PS50126"/>
    </source>
</evidence>
<geneLocation type="plasmid" evidence="4">
    <name>pfdu301a</name>
</geneLocation>
<evidence type="ECO:0000313" key="3">
    <source>
        <dbReference type="EMBL" id="QJX80713.1"/>
    </source>
</evidence>
<dbReference type="AlphaFoldDB" id="A0A6M6E0Y9"/>
<proteinExistence type="predicted"/>
<accession>A0A6M6E0Y9</accession>
<sequence length="123" mass="13970">MPKIGDIIEAKVVKLLPSGAILSAGDSYDYFLPIKEAGTGYVKRMEDVVSEGETIKARITRSKKHKGKLSFQLSLALLDAEVYKKEVFDSQMKAFLKSSDEIQKQVRQNRERKQSGRKHRPMK</sequence>
<dbReference type="Proteomes" id="UP000501076">
    <property type="component" value="Plasmid pFDU301A"/>
</dbReference>
<organism evidence="3 4">
    <name type="scientific">Priestia megaterium</name>
    <name type="common">Bacillus megaterium</name>
    <dbReference type="NCBI Taxonomy" id="1404"/>
    <lineage>
        <taxon>Bacteria</taxon>
        <taxon>Bacillati</taxon>
        <taxon>Bacillota</taxon>
        <taxon>Bacilli</taxon>
        <taxon>Bacillales</taxon>
        <taxon>Bacillaceae</taxon>
        <taxon>Priestia</taxon>
    </lineage>
</organism>